<dbReference type="InterPro" id="IPR008457">
    <property type="entry name" value="Cu-R_CopD_dom"/>
</dbReference>
<dbReference type="Pfam" id="PF05425">
    <property type="entry name" value="CopD"/>
    <property type="match status" value="1"/>
</dbReference>
<feature type="transmembrane region" description="Helical" evidence="6">
    <location>
        <begin position="143"/>
        <end position="169"/>
    </location>
</feature>
<evidence type="ECO:0000256" key="6">
    <source>
        <dbReference type="SAM" id="Phobius"/>
    </source>
</evidence>
<name>A0A5Q3Q210_9PSEU</name>
<feature type="transmembrane region" description="Helical" evidence="6">
    <location>
        <begin position="105"/>
        <end position="123"/>
    </location>
</feature>
<proteinExistence type="predicted"/>
<keyword evidence="4 6" id="KW-1133">Transmembrane helix</keyword>
<feature type="transmembrane region" description="Helical" evidence="6">
    <location>
        <begin position="176"/>
        <end position="196"/>
    </location>
</feature>
<feature type="transmembrane region" description="Helical" evidence="6">
    <location>
        <begin position="21"/>
        <end position="45"/>
    </location>
</feature>
<dbReference type="GO" id="GO:0006825">
    <property type="term" value="P:copper ion transport"/>
    <property type="evidence" value="ECO:0007669"/>
    <property type="project" value="InterPro"/>
</dbReference>
<dbReference type="EMBL" id="CP045929">
    <property type="protein sequence ID" value="QGK68618.1"/>
    <property type="molecule type" value="Genomic_DNA"/>
</dbReference>
<dbReference type="PANTHER" id="PTHR34820:SF4">
    <property type="entry name" value="INNER MEMBRANE PROTEIN YEBZ"/>
    <property type="match status" value="1"/>
</dbReference>
<feature type="transmembrane region" description="Helical" evidence="6">
    <location>
        <begin position="65"/>
        <end position="85"/>
    </location>
</feature>
<evidence type="ECO:0000259" key="7">
    <source>
        <dbReference type="Pfam" id="PF05425"/>
    </source>
</evidence>
<dbReference type="KEGG" id="sace:GIY23_02750"/>
<reference evidence="9" key="1">
    <citation type="submission" date="2019-11" db="EMBL/GenBank/DDBJ databases">
        <title>The complete genome sequence of Saccharopolyspora sp. E2A.</title>
        <authorList>
            <person name="Zhang G."/>
        </authorList>
    </citation>
    <scope>NUCLEOTIDE SEQUENCE [LARGE SCALE GENOMIC DNA]</scope>
    <source>
        <strain evidence="9">E2A</strain>
    </source>
</reference>
<feature type="transmembrane region" description="Helical" evidence="6">
    <location>
        <begin position="216"/>
        <end position="237"/>
    </location>
</feature>
<feature type="transmembrane region" description="Helical" evidence="6">
    <location>
        <begin position="318"/>
        <end position="342"/>
    </location>
</feature>
<evidence type="ECO:0000256" key="5">
    <source>
        <dbReference type="ARBA" id="ARBA00023136"/>
    </source>
</evidence>
<feature type="domain" description="Copper resistance protein D" evidence="7">
    <location>
        <begin position="239"/>
        <end position="341"/>
    </location>
</feature>
<accession>A0A5Q3Q210</accession>
<organism evidence="8 9">
    <name type="scientific">Allosaccharopolyspora coralli</name>
    <dbReference type="NCBI Taxonomy" id="2665642"/>
    <lineage>
        <taxon>Bacteria</taxon>
        <taxon>Bacillati</taxon>
        <taxon>Actinomycetota</taxon>
        <taxon>Actinomycetes</taxon>
        <taxon>Pseudonocardiales</taxon>
        <taxon>Pseudonocardiaceae</taxon>
        <taxon>Allosaccharopolyspora</taxon>
    </lineage>
</organism>
<keyword evidence="3 6" id="KW-0812">Transmembrane</keyword>
<evidence type="ECO:0000256" key="1">
    <source>
        <dbReference type="ARBA" id="ARBA00004651"/>
    </source>
</evidence>
<dbReference type="GO" id="GO:0005886">
    <property type="term" value="C:plasma membrane"/>
    <property type="evidence" value="ECO:0007669"/>
    <property type="project" value="UniProtKB-SubCell"/>
</dbReference>
<gene>
    <name evidence="8" type="ORF">GIY23_02750</name>
</gene>
<feature type="transmembrane region" description="Helical" evidence="6">
    <location>
        <begin position="283"/>
        <end position="306"/>
    </location>
</feature>
<dbReference type="PANTHER" id="PTHR34820">
    <property type="entry name" value="INNER MEMBRANE PROTEIN YEBZ"/>
    <property type="match status" value="1"/>
</dbReference>
<keyword evidence="9" id="KW-1185">Reference proteome</keyword>
<sequence length="347" mass="35563">MHDVLPKPSEQRTPTGLWWDGRGVVAITMMFTGVLAAVLGTVATWTGDIPGLPGTDPLVRFGLPTVRVLLHLVAASTVGLALLPLLSAQHGRARTQAALTAARRAAIATALLWVLCCLVSLPLQAAEVAPGSEGVKTVLRYTFGLPAATGLLVSGACALVTAALSFVAARGREMHPVLAPAFAILGLVPVPLTGHLTTGGAHGLAVLSVELHVVGAAVWTGGLFAVALCLAPLRGLLATTLPRYSTLAGVALALVGLSGLVNAVTELVLTPGVGLAGLVTTRYGQLVLVKAVFLVVLGALGAHVRWRLLPRILRHHRTALLTWIGAELGVMGLAYGLGAVLARTPVG</sequence>
<keyword evidence="5 6" id="KW-0472">Membrane</keyword>
<dbReference type="Proteomes" id="UP000371041">
    <property type="component" value="Chromosome"/>
</dbReference>
<evidence type="ECO:0000256" key="4">
    <source>
        <dbReference type="ARBA" id="ARBA00022989"/>
    </source>
</evidence>
<feature type="transmembrane region" description="Helical" evidence="6">
    <location>
        <begin position="244"/>
        <end position="263"/>
    </location>
</feature>
<dbReference type="RefSeq" id="WP_154075227.1">
    <property type="nucleotide sequence ID" value="NZ_CP045929.1"/>
</dbReference>
<protein>
    <submittedName>
        <fullName evidence="8">Copper resistance protein CopD</fullName>
    </submittedName>
</protein>
<evidence type="ECO:0000256" key="3">
    <source>
        <dbReference type="ARBA" id="ARBA00022692"/>
    </source>
</evidence>
<evidence type="ECO:0000256" key="2">
    <source>
        <dbReference type="ARBA" id="ARBA00022475"/>
    </source>
</evidence>
<dbReference type="InterPro" id="IPR032694">
    <property type="entry name" value="CopC/D"/>
</dbReference>
<evidence type="ECO:0000313" key="9">
    <source>
        <dbReference type="Proteomes" id="UP000371041"/>
    </source>
</evidence>
<comment type="subcellular location">
    <subcellularLocation>
        <location evidence="1">Cell membrane</location>
        <topology evidence="1">Multi-pass membrane protein</topology>
    </subcellularLocation>
</comment>
<dbReference type="AlphaFoldDB" id="A0A5Q3Q210"/>
<keyword evidence="2" id="KW-1003">Cell membrane</keyword>
<evidence type="ECO:0000313" key="8">
    <source>
        <dbReference type="EMBL" id="QGK68618.1"/>
    </source>
</evidence>